<evidence type="ECO:0000256" key="4">
    <source>
        <dbReference type="ARBA" id="ARBA00022525"/>
    </source>
</evidence>
<dbReference type="Proteomes" id="UP000002051">
    <property type="component" value="Unassembled WGS sequence"/>
</dbReference>
<evidence type="ECO:0000256" key="2">
    <source>
        <dbReference type="ARBA" id="ARBA00005581"/>
    </source>
</evidence>
<reference evidence="7 10" key="1">
    <citation type="journal article" date="2011" name="Nature">
        <title>The Medicago genome provides insight into the evolution of rhizobial symbioses.</title>
        <authorList>
            <person name="Young N.D."/>
            <person name="Debelle F."/>
            <person name="Oldroyd G.E."/>
            <person name="Geurts R."/>
            <person name="Cannon S.B."/>
            <person name="Udvardi M.K."/>
            <person name="Benedito V.A."/>
            <person name="Mayer K.F."/>
            <person name="Gouzy J."/>
            <person name="Schoof H."/>
            <person name="Van de Peer Y."/>
            <person name="Proost S."/>
            <person name="Cook D.R."/>
            <person name="Meyers B.C."/>
            <person name="Spannagl M."/>
            <person name="Cheung F."/>
            <person name="De Mita S."/>
            <person name="Krishnakumar V."/>
            <person name="Gundlach H."/>
            <person name="Zhou S."/>
            <person name="Mudge J."/>
            <person name="Bharti A.K."/>
            <person name="Murray J.D."/>
            <person name="Naoumkina M.A."/>
            <person name="Rosen B."/>
            <person name="Silverstein K.A."/>
            <person name="Tang H."/>
            <person name="Rombauts S."/>
            <person name="Zhao P.X."/>
            <person name="Zhou P."/>
            <person name="Barbe V."/>
            <person name="Bardou P."/>
            <person name="Bechner M."/>
            <person name="Bellec A."/>
            <person name="Berger A."/>
            <person name="Berges H."/>
            <person name="Bidwell S."/>
            <person name="Bisseling T."/>
            <person name="Choisne N."/>
            <person name="Couloux A."/>
            <person name="Denny R."/>
            <person name="Deshpande S."/>
            <person name="Dai X."/>
            <person name="Doyle J.J."/>
            <person name="Dudez A.M."/>
            <person name="Farmer A.D."/>
            <person name="Fouteau S."/>
            <person name="Franken C."/>
            <person name="Gibelin C."/>
            <person name="Gish J."/>
            <person name="Goldstein S."/>
            <person name="Gonzalez A.J."/>
            <person name="Green P.J."/>
            <person name="Hallab A."/>
            <person name="Hartog M."/>
            <person name="Hua A."/>
            <person name="Humphray S.J."/>
            <person name="Jeong D.H."/>
            <person name="Jing Y."/>
            <person name="Jocker A."/>
            <person name="Kenton S.M."/>
            <person name="Kim D.J."/>
            <person name="Klee K."/>
            <person name="Lai H."/>
            <person name="Lang C."/>
            <person name="Lin S."/>
            <person name="Macmil S.L."/>
            <person name="Magdelenat G."/>
            <person name="Matthews L."/>
            <person name="McCorrison J."/>
            <person name="Monaghan E.L."/>
            <person name="Mun J.H."/>
            <person name="Najar F.Z."/>
            <person name="Nicholson C."/>
            <person name="Noirot C."/>
            <person name="O'Bleness M."/>
            <person name="Paule C.R."/>
            <person name="Poulain J."/>
            <person name="Prion F."/>
            <person name="Qin B."/>
            <person name="Qu C."/>
            <person name="Retzel E.F."/>
            <person name="Riddle C."/>
            <person name="Sallet E."/>
            <person name="Samain S."/>
            <person name="Samson N."/>
            <person name="Sanders I."/>
            <person name="Saurat O."/>
            <person name="Scarpelli C."/>
            <person name="Schiex T."/>
            <person name="Segurens B."/>
            <person name="Severin A.J."/>
            <person name="Sherrier D.J."/>
            <person name="Shi R."/>
            <person name="Sims S."/>
            <person name="Singer S.R."/>
            <person name="Sinharoy S."/>
            <person name="Sterck L."/>
            <person name="Viollet A."/>
            <person name="Wang B.B."/>
            <person name="Wang K."/>
            <person name="Wang M."/>
            <person name="Wang X."/>
            <person name="Warfsmann J."/>
            <person name="Weissenbach J."/>
            <person name="White D.D."/>
            <person name="White J.D."/>
            <person name="Wiley G.B."/>
            <person name="Wincker P."/>
            <person name="Xing Y."/>
            <person name="Yang L."/>
            <person name="Yao Z."/>
            <person name="Ying F."/>
            <person name="Zhai J."/>
            <person name="Zhou L."/>
            <person name="Zuber A."/>
            <person name="Denarie J."/>
            <person name="Dixon R.A."/>
            <person name="May G.D."/>
            <person name="Schwartz D.C."/>
            <person name="Rogers J."/>
            <person name="Quetier F."/>
            <person name="Town C.D."/>
            <person name="Roe B.A."/>
        </authorList>
    </citation>
    <scope>NUCLEOTIDE SEQUENCE [LARGE SCALE GENOMIC DNA]</scope>
    <source>
        <strain evidence="7">A17</strain>
        <strain evidence="9 10">cv. Jemalong A17</strain>
    </source>
</reference>
<dbReference type="EMBL" id="PSQE01000001">
    <property type="protein sequence ID" value="RHN79607.1"/>
    <property type="molecule type" value="Genomic_DNA"/>
</dbReference>
<evidence type="ECO:0000256" key="6">
    <source>
        <dbReference type="RuleBase" id="RU367044"/>
    </source>
</evidence>
<keyword evidence="3 6" id="KW-0713">Self-incompatibility</keyword>
<dbReference type="AlphaFoldDB" id="A0A072VJT7"/>
<dbReference type="GO" id="GO:0005576">
    <property type="term" value="C:extracellular region"/>
    <property type="evidence" value="ECO:0007669"/>
    <property type="project" value="UniProtKB-SubCell"/>
</dbReference>
<keyword evidence="10" id="KW-1185">Reference proteome</keyword>
<evidence type="ECO:0000313" key="11">
    <source>
        <dbReference type="Proteomes" id="UP000265566"/>
    </source>
</evidence>
<evidence type="ECO:0000256" key="1">
    <source>
        <dbReference type="ARBA" id="ARBA00004613"/>
    </source>
</evidence>
<reference evidence="11" key="4">
    <citation type="journal article" date="2018" name="Nat. Plants">
        <title>Whole-genome landscape of Medicago truncatula symbiotic genes.</title>
        <authorList>
            <person name="Pecrix Y."/>
            <person name="Staton S.E."/>
            <person name="Sallet E."/>
            <person name="Lelandais-Briere C."/>
            <person name="Moreau S."/>
            <person name="Carrere S."/>
            <person name="Blein T."/>
            <person name="Jardinaud M.F."/>
            <person name="Latrasse D."/>
            <person name="Zouine M."/>
            <person name="Zahm M."/>
            <person name="Kreplak J."/>
            <person name="Mayjonade B."/>
            <person name="Satge C."/>
            <person name="Perez M."/>
            <person name="Cauet S."/>
            <person name="Marande W."/>
            <person name="Chantry-Darmon C."/>
            <person name="Lopez-Roques C."/>
            <person name="Bouchez O."/>
            <person name="Berard A."/>
            <person name="Debelle F."/>
            <person name="Munos S."/>
            <person name="Bendahmane A."/>
            <person name="Berges H."/>
            <person name="Niebel A."/>
            <person name="Buitink J."/>
            <person name="Frugier F."/>
            <person name="Benhamed M."/>
            <person name="Crespi M."/>
            <person name="Gouzy J."/>
            <person name="Gamas P."/>
        </authorList>
    </citation>
    <scope>NUCLEOTIDE SEQUENCE [LARGE SCALE GENOMIC DNA]</scope>
    <source>
        <strain evidence="11">cv. Jemalong A17</strain>
    </source>
</reference>
<sequence>MSLLIQKLLLICVLTLLSMDNVLGVPRRHVNILNSLEDNLDLTVHCKSADDDLGSHLLHHGDSYGFKFLNNFFGDTQFFCSFQWKGEFKWYDIYIASRDSTKCYICNWYIQKSGPCRVLYHGGSECFPWNINH</sequence>
<dbReference type="EMBL" id="CM001217">
    <property type="protein sequence ID" value="KEH42087.1"/>
    <property type="molecule type" value="Genomic_DNA"/>
</dbReference>
<dbReference type="Pfam" id="PF05938">
    <property type="entry name" value="Self-incomp_S1"/>
    <property type="match status" value="1"/>
</dbReference>
<keyword evidence="4 6" id="KW-0964">Secreted</keyword>
<dbReference type="InterPro" id="IPR010264">
    <property type="entry name" value="Self-incomp_S1"/>
</dbReference>
<feature type="signal peptide" evidence="6">
    <location>
        <begin position="1"/>
        <end position="24"/>
    </location>
</feature>
<feature type="chain" id="PRO_5014500825" description="S-protein homolog" evidence="6">
    <location>
        <begin position="25"/>
        <end position="133"/>
    </location>
</feature>
<reference evidence="8" key="5">
    <citation type="journal article" date="2018" name="Nat. Plants">
        <title>Whole-genome landscape of Medicago truncatula symbiotic genes.</title>
        <authorList>
            <person name="Pecrix Y."/>
            <person name="Gamas P."/>
            <person name="Carrere S."/>
        </authorList>
    </citation>
    <scope>NUCLEOTIDE SEQUENCE</scope>
    <source>
        <tissue evidence="8">Leaves</tissue>
    </source>
</reference>
<evidence type="ECO:0000256" key="3">
    <source>
        <dbReference type="ARBA" id="ARBA00022471"/>
    </source>
</evidence>
<dbReference type="GO" id="GO:0060320">
    <property type="term" value="P:rejection of self pollen"/>
    <property type="evidence" value="ECO:0007669"/>
    <property type="project" value="UniProtKB-KW"/>
</dbReference>
<comment type="similarity">
    <text evidence="2 6">Belongs to the plant self-incompatibility (S1) protein family.</text>
</comment>
<dbReference type="Gramene" id="rna3420">
    <property type="protein sequence ID" value="RHN79607.1"/>
    <property type="gene ID" value="gene3420"/>
</dbReference>
<accession>A0A072VJT7</accession>
<proteinExistence type="inferred from homology"/>
<gene>
    <name evidence="7" type="ordered locus">MTR_1g060940</name>
    <name evidence="8" type="ORF">MtrunA17_Chr1g0179181</name>
</gene>
<comment type="subcellular location">
    <subcellularLocation>
        <location evidence="1 6">Secreted</location>
    </subcellularLocation>
</comment>
<keyword evidence="5 6" id="KW-0732">Signal</keyword>
<evidence type="ECO:0000313" key="9">
    <source>
        <dbReference type="EnsemblPlants" id="KEH42087"/>
    </source>
</evidence>
<name>A0A072VJT7_MEDTR</name>
<protein>
    <recommendedName>
        <fullName evidence="6">S-protein homolog</fullName>
    </recommendedName>
</protein>
<dbReference type="HOGENOM" id="CLU_125658_0_2_1"/>
<reference evidence="9" key="3">
    <citation type="submission" date="2015-04" db="UniProtKB">
        <authorList>
            <consortium name="EnsemblPlants"/>
        </authorList>
    </citation>
    <scope>IDENTIFICATION</scope>
    <source>
        <strain evidence="9">cv. Jemalong A17</strain>
    </source>
</reference>
<reference evidence="7 10" key="2">
    <citation type="journal article" date="2014" name="BMC Genomics">
        <title>An improved genome release (version Mt4.0) for the model legume Medicago truncatula.</title>
        <authorList>
            <person name="Tang H."/>
            <person name="Krishnakumar V."/>
            <person name="Bidwell S."/>
            <person name="Rosen B."/>
            <person name="Chan A."/>
            <person name="Zhou S."/>
            <person name="Gentzbittel L."/>
            <person name="Childs K.L."/>
            <person name="Yandell M."/>
            <person name="Gundlach H."/>
            <person name="Mayer K.F."/>
            <person name="Schwartz D.C."/>
            <person name="Town C.D."/>
        </authorList>
    </citation>
    <scope>GENOME REANNOTATION</scope>
    <source>
        <strain evidence="7">A17</strain>
        <strain evidence="9 10">cv. Jemalong A17</strain>
    </source>
</reference>
<dbReference type="Proteomes" id="UP000265566">
    <property type="component" value="Chromosome 1"/>
</dbReference>
<dbReference type="PANTHER" id="PTHR31232">
    <property type="match status" value="1"/>
</dbReference>
<evidence type="ECO:0000313" key="7">
    <source>
        <dbReference type="EMBL" id="KEH42087.1"/>
    </source>
</evidence>
<evidence type="ECO:0000256" key="5">
    <source>
        <dbReference type="ARBA" id="ARBA00022729"/>
    </source>
</evidence>
<evidence type="ECO:0000313" key="10">
    <source>
        <dbReference type="Proteomes" id="UP000002051"/>
    </source>
</evidence>
<organism evidence="7 10">
    <name type="scientific">Medicago truncatula</name>
    <name type="common">Barrel medic</name>
    <name type="synonym">Medicago tribuloides</name>
    <dbReference type="NCBI Taxonomy" id="3880"/>
    <lineage>
        <taxon>Eukaryota</taxon>
        <taxon>Viridiplantae</taxon>
        <taxon>Streptophyta</taxon>
        <taxon>Embryophyta</taxon>
        <taxon>Tracheophyta</taxon>
        <taxon>Spermatophyta</taxon>
        <taxon>Magnoliopsida</taxon>
        <taxon>eudicotyledons</taxon>
        <taxon>Gunneridae</taxon>
        <taxon>Pentapetalae</taxon>
        <taxon>rosids</taxon>
        <taxon>fabids</taxon>
        <taxon>Fabales</taxon>
        <taxon>Fabaceae</taxon>
        <taxon>Papilionoideae</taxon>
        <taxon>50 kb inversion clade</taxon>
        <taxon>NPAAA clade</taxon>
        <taxon>Hologalegina</taxon>
        <taxon>IRL clade</taxon>
        <taxon>Trifolieae</taxon>
        <taxon>Medicago</taxon>
    </lineage>
</organism>
<evidence type="ECO:0000313" key="8">
    <source>
        <dbReference type="EMBL" id="RHN79607.1"/>
    </source>
</evidence>
<dbReference type="PANTHER" id="PTHR31232:SF43">
    <property type="entry name" value="S-PROTEIN HOMOLOG 29-RELATED"/>
    <property type="match status" value="1"/>
</dbReference>
<dbReference type="EnsemblPlants" id="KEH42087">
    <property type="protein sequence ID" value="KEH42087"/>
    <property type="gene ID" value="MTR_1g060940"/>
</dbReference>